<reference evidence="1" key="1">
    <citation type="submission" date="2021-09" db="EMBL/GenBank/DDBJ databases">
        <authorList>
            <consortium name="Pathogen Informatics"/>
        </authorList>
    </citation>
    <scope>NUCLEOTIDE SEQUENCE</scope>
</reference>
<dbReference type="EMBL" id="CAKAEH010001437">
    <property type="protein sequence ID" value="CAG9536246.1"/>
    <property type="molecule type" value="Genomic_DNA"/>
</dbReference>
<proteinExistence type="predicted"/>
<organism evidence="1 2">
    <name type="scientific">Cercopithifilaria johnstoni</name>
    <dbReference type="NCBI Taxonomy" id="2874296"/>
    <lineage>
        <taxon>Eukaryota</taxon>
        <taxon>Metazoa</taxon>
        <taxon>Ecdysozoa</taxon>
        <taxon>Nematoda</taxon>
        <taxon>Chromadorea</taxon>
        <taxon>Rhabditida</taxon>
        <taxon>Spirurina</taxon>
        <taxon>Spiruromorpha</taxon>
        <taxon>Filarioidea</taxon>
        <taxon>Onchocercidae</taxon>
        <taxon>Cercopithifilaria</taxon>
    </lineage>
</organism>
<evidence type="ECO:0000313" key="1">
    <source>
        <dbReference type="EMBL" id="CAG9536246.1"/>
    </source>
</evidence>
<protein>
    <submittedName>
        <fullName evidence="1">Uncharacterized protein</fullName>
    </submittedName>
</protein>
<gene>
    <name evidence="1" type="ORF">CJOHNSTONI_LOCUS6186</name>
</gene>
<dbReference type="OrthoDB" id="5806945at2759"/>
<evidence type="ECO:0000313" key="2">
    <source>
        <dbReference type="Proteomes" id="UP000746747"/>
    </source>
</evidence>
<comment type="caution">
    <text evidence="1">The sequence shown here is derived from an EMBL/GenBank/DDBJ whole genome shotgun (WGS) entry which is preliminary data.</text>
</comment>
<name>A0A8J2MQ30_9BILA</name>
<accession>A0A8J2MQ30</accession>
<sequence length="785" mass="92010">MSSLLEYNIYLKCIKTVYGIYGISFMNLTTDIPYINLKVRNRTLKIEERQKILVEVIYYCCKSCEQYENKTDEEIIEDLATEFYKHRLKDSDVTEVATFQKNSDYCINVDGEKEISDVSCMFMLDVNIPAKVHFGGMHWNMIDLMKQSSERENNSLVALALRGHFCAIYSVSQIPDGECIRYASLREYFVLCCCYERPELCAYTISNKSMSNVKANRRIWKTNFEVRNYHLANKLRTNVYDTLAHSWTYRDFIYSRPTKFGDQKDFSTIRNVPLWHCAVGEFMVHNTRNYTTTSVELERLKRKDLPFRTEHCIADFWIEFKEGETESTFFEAKADTEGSCNSIESVFCQLVGPRCLNDLLYTSHIKAQYRCCCNRGNLCNHWGNNNPDKSNYQISLKPEDLQNVEFRCHITAIAYLTQVFMKRTNSDLSEICWRSFDFHFEQEILMIGGVSYQSEMIYRVARKEFPDQHYVCEILNTFPLRSQNCHRNDYIHLPITYQFFKCECQQQITYFDLVLDLFLGYRKLTKTCDENMPNHFKKHKFTLKRPACYESYNENGPVTIDLYSFTQKIDFSGIFISKIMTNITPICVTFVRIKRESISFGIYALRPAKVLAEVESSQRFMSFRHQRTNTFIQRCQSNLTTPCNNFKNLVEHMMPLALHLYARDKEPSGYSKCYITDDLQRIDCKTKLGCFDFHSFNGERYRGCIDDIPKLVNEKPELAVLNYCKHAKLWQIRSYICSGVRNITYSHAYTLDGVLCCCKRICPLSNQAQSPTNSNMGFNIFESIS</sequence>
<dbReference type="AlphaFoldDB" id="A0A8J2MQ30"/>
<keyword evidence="2" id="KW-1185">Reference proteome</keyword>
<dbReference type="Proteomes" id="UP000746747">
    <property type="component" value="Unassembled WGS sequence"/>
</dbReference>